<sequence length="440" mass="50221">MSLTMMLARNLGIRQFALLRHQPWSASSAIASQLDPLQPIEEENSPYYHPDCFYPARLGEVLCGRYQLATKLGYGSGSTVWLARDLHWFCTHHLNDRTSADEFHRWPWSKERSVAVKIGSSGEYAQRKGVEAELATLKRISHAQAQHEGWHFVRKLVDSFTVESANAQHVCLVFEPLREPLFLYRRRYIGDVIPPEVLKAIVQMILRGLDYLHSECQIIHTDLKPDNIMVRFEDPTLLERDAQDEYHHPLPQKHKDGRIISLSRNNYGVFSRPSGIVQITDFDLAVSGDTARSGCISADIYRAPEAILETGYSYSADIWSLGLWDLLEGRRLFLPAIAASEEYDEQTHLAHITALLGPLPQELNGGRTAAMYYGPEGMMRDSTLVPTDFSFENTVTEIGSEEKKMFIEFAKRMITWRPEERSTAKELLSDPWLYTDFPSD</sequence>
<gene>
    <name evidence="1" type="ORF">LTR37_000797</name>
</gene>
<comment type="caution">
    <text evidence="1">The sequence shown here is derived from an EMBL/GenBank/DDBJ whole genome shotgun (WGS) entry which is preliminary data.</text>
</comment>
<evidence type="ECO:0000313" key="2">
    <source>
        <dbReference type="Proteomes" id="UP001281147"/>
    </source>
</evidence>
<keyword evidence="2" id="KW-1185">Reference proteome</keyword>
<reference evidence="1" key="1">
    <citation type="submission" date="2023-07" db="EMBL/GenBank/DDBJ databases">
        <title>Black Yeasts Isolated from many extreme environments.</title>
        <authorList>
            <person name="Coleine C."/>
            <person name="Stajich J.E."/>
            <person name="Selbmann L."/>
        </authorList>
    </citation>
    <scope>NUCLEOTIDE SEQUENCE</scope>
    <source>
        <strain evidence="1">CCFEE 5714</strain>
    </source>
</reference>
<protein>
    <submittedName>
        <fullName evidence="1">Uncharacterized protein</fullName>
    </submittedName>
</protein>
<organism evidence="1 2">
    <name type="scientific">Vermiconidia calcicola</name>
    <dbReference type="NCBI Taxonomy" id="1690605"/>
    <lineage>
        <taxon>Eukaryota</taxon>
        <taxon>Fungi</taxon>
        <taxon>Dikarya</taxon>
        <taxon>Ascomycota</taxon>
        <taxon>Pezizomycotina</taxon>
        <taxon>Dothideomycetes</taxon>
        <taxon>Dothideomycetidae</taxon>
        <taxon>Mycosphaerellales</taxon>
        <taxon>Extremaceae</taxon>
        <taxon>Vermiconidia</taxon>
    </lineage>
</organism>
<proteinExistence type="predicted"/>
<accession>A0ACC3NXH5</accession>
<evidence type="ECO:0000313" key="1">
    <source>
        <dbReference type="EMBL" id="KAK3724749.1"/>
    </source>
</evidence>
<name>A0ACC3NXH5_9PEZI</name>
<dbReference type="Proteomes" id="UP001281147">
    <property type="component" value="Unassembled WGS sequence"/>
</dbReference>
<dbReference type="EMBL" id="JAUTXU010000004">
    <property type="protein sequence ID" value="KAK3724749.1"/>
    <property type="molecule type" value="Genomic_DNA"/>
</dbReference>